<feature type="repeat" description="TPR" evidence="12">
    <location>
        <begin position="278"/>
        <end position="311"/>
    </location>
</feature>
<comment type="subcellular location">
    <subcellularLocation>
        <location evidence="9">Dynein axonemal particle</location>
    </subcellularLocation>
</comment>
<dbReference type="AlphaFoldDB" id="A0A7J7TJN5"/>
<dbReference type="OrthoDB" id="2942533at2759"/>
<dbReference type="InterPro" id="IPR051982">
    <property type="entry name" value="CiliaryAsmbly_MitoImport"/>
</dbReference>
<keyword evidence="16" id="KW-1185">Reference proteome</keyword>
<feature type="compositionally biased region" description="Low complexity" evidence="13">
    <location>
        <begin position="439"/>
        <end position="448"/>
    </location>
</feature>
<comment type="caution">
    <text evidence="15">The sequence shown here is derived from an EMBL/GenBank/DDBJ whole genome shotgun (WGS) entry which is preliminary data.</text>
</comment>
<dbReference type="GO" id="GO:0120293">
    <property type="term" value="C:dynein axonemal particle"/>
    <property type="evidence" value="ECO:0007669"/>
    <property type="project" value="UniProtKB-SubCell"/>
</dbReference>
<keyword evidence="2" id="KW-0597">Phosphoprotein</keyword>
<evidence type="ECO:0000256" key="4">
    <source>
        <dbReference type="ARBA" id="ARBA00022741"/>
    </source>
</evidence>
<evidence type="ECO:0000256" key="9">
    <source>
        <dbReference type="ARBA" id="ARBA00024190"/>
    </source>
</evidence>
<dbReference type="FunFam" id="1.25.40.10:FF:000221">
    <property type="entry name" value="Mitochondrial import receptor subunit TOM34"/>
    <property type="match status" value="1"/>
</dbReference>
<feature type="domain" description="RNA-polymerase II-associated protein 3-like C-terminal" evidence="14">
    <location>
        <begin position="818"/>
        <end position="910"/>
    </location>
</feature>
<keyword evidence="1" id="KW-0963">Cytoplasm</keyword>
<dbReference type="GO" id="GO:0016787">
    <property type="term" value="F:hydrolase activity"/>
    <property type="evidence" value="ECO:0007669"/>
    <property type="project" value="UniProtKB-KW"/>
</dbReference>
<feature type="compositionally biased region" description="Basic and acidic residues" evidence="13">
    <location>
        <begin position="352"/>
        <end position="371"/>
    </location>
</feature>
<evidence type="ECO:0000313" key="15">
    <source>
        <dbReference type="EMBL" id="KAF6300921.1"/>
    </source>
</evidence>
<dbReference type="Pfam" id="PF13181">
    <property type="entry name" value="TPR_8"/>
    <property type="match status" value="1"/>
</dbReference>
<accession>A0A7J7TJN5</accession>
<evidence type="ECO:0000256" key="6">
    <source>
        <dbReference type="ARBA" id="ARBA00022803"/>
    </source>
</evidence>
<dbReference type="InterPro" id="IPR011990">
    <property type="entry name" value="TPR-like_helical_dom_sf"/>
</dbReference>
<reference evidence="15 16" key="1">
    <citation type="journal article" date="2020" name="Nature">
        <title>Six reference-quality genomes reveal evolution of bat adaptations.</title>
        <authorList>
            <person name="Jebb D."/>
            <person name="Huang Z."/>
            <person name="Pippel M."/>
            <person name="Hughes G.M."/>
            <person name="Lavrichenko K."/>
            <person name="Devanna P."/>
            <person name="Winkler S."/>
            <person name="Jermiin L.S."/>
            <person name="Skirmuntt E.C."/>
            <person name="Katzourakis A."/>
            <person name="Burkitt-Gray L."/>
            <person name="Ray D.A."/>
            <person name="Sullivan K.A.M."/>
            <person name="Roscito J.G."/>
            <person name="Kirilenko B.M."/>
            <person name="Davalos L.M."/>
            <person name="Corthals A.P."/>
            <person name="Power M.L."/>
            <person name="Jones G."/>
            <person name="Ransome R.D."/>
            <person name="Dechmann D.K.N."/>
            <person name="Locatelli A.G."/>
            <person name="Puechmaille S.J."/>
            <person name="Fedrigo O."/>
            <person name="Jarvis E.D."/>
            <person name="Hiller M."/>
            <person name="Vernes S.C."/>
            <person name="Myers E.W."/>
            <person name="Teeling E.C."/>
        </authorList>
    </citation>
    <scope>NUCLEOTIDE SEQUENCE [LARGE SCALE GENOMIC DNA]</scope>
    <source>
        <strain evidence="15">MMyoMyo1</strain>
        <tissue evidence="15">Flight muscle</tissue>
    </source>
</reference>
<dbReference type="PANTHER" id="PTHR45984">
    <property type="entry name" value="RNA (RNA) POLYMERASE II ASSOCIATED PROTEIN HOMOLOG"/>
    <property type="match status" value="1"/>
</dbReference>
<feature type="compositionally biased region" description="Low complexity" evidence="13">
    <location>
        <begin position="407"/>
        <end position="429"/>
    </location>
</feature>
<keyword evidence="8" id="KW-0278">Fertilization</keyword>
<evidence type="ECO:0000256" key="11">
    <source>
        <dbReference type="ARBA" id="ARBA00078759"/>
    </source>
</evidence>
<name>A0A7J7TJN5_MYOMY</name>
<dbReference type="EMBL" id="JABWUV010000016">
    <property type="protein sequence ID" value="KAF6300921.1"/>
    <property type="molecule type" value="Genomic_DNA"/>
</dbReference>
<dbReference type="Proteomes" id="UP000527355">
    <property type="component" value="Unassembled WGS sequence"/>
</dbReference>
<dbReference type="SUPFAM" id="SSF48452">
    <property type="entry name" value="TPR-like"/>
    <property type="match status" value="3"/>
</dbReference>
<evidence type="ECO:0000256" key="5">
    <source>
        <dbReference type="ARBA" id="ARBA00022801"/>
    </source>
</evidence>
<dbReference type="PANTHER" id="PTHR45984:SF3">
    <property type="entry name" value="SPERM-ASSOCIATED ANTIGEN 1"/>
    <property type="match status" value="1"/>
</dbReference>
<keyword evidence="3" id="KW-0677">Repeat</keyword>
<dbReference type="GO" id="GO:0005829">
    <property type="term" value="C:cytosol"/>
    <property type="evidence" value="ECO:0007669"/>
    <property type="project" value="TreeGrafter"/>
</dbReference>
<dbReference type="FunFam" id="1.25.40.10:FF:000375">
    <property type="entry name" value="Sperm associated antigen 1"/>
    <property type="match status" value="1"/>
</dbReference>
<evidence type="ECO:0000256" key="12">
    <source>
        <dbReference type="PROSITE-ProRule" id="PRU00339"/>
    </source>
</evidence>
<feature type="region of interest" description="Disordered" evidence="13">
    <location>
        <begin position="615"/>
        <end position="637"/>
    </location>
</feature>
<evidence type="ECO:0000256" key="3">
    <source>
        <dbReference type="ARBA" id="ARBA00022737"/>
    </source>
</evidence>
<dbReference type="VEuPathDB" id="HostDB:GeneID_118670674"/>
<keyword evidence="7" id="KW-0342">GTP-binding</keyword>
<dbReference type="Pfam" id="PF13877">
    <property type="entry name" value="RPAP3_C"/>
    <property type="match status" value="1"/>
</dbReference>
<feature type="compositionally biased region" description="Pro residues" evidence="13">
    <location>
        <begin position="449"/>
        <end position="459"/>
    </location>
</feature>
<dbReference type="GO" id="GO:0005525">
    <property type="term" value="F:GTP binding"/>
    <property type="evidence" value="ECO:0007669"/>
    <property type="project" value="UniProtKB-KW"/>
</dbReference>
<dbReference type="Pfam" id="PF00515">
    <property type="entry name" value="TPR_1"/>
    <property type="match status" value="1"/>
</dbReference>
<evidence type="ECO:0000256" key="13">
    <source>
        <dbReference type="SAM" id="MobiDB-lite"/>
    </source>
</evidence>
<feature type="compositionally biased region" description="Basic and acidic residues" evidence="13">
    <location>
        <begin position="392"/>
        <end position="401"/>
    </location>
</feature>
<keyword evidence="5" id="KW-0378">Hydrolase</keyword>
<feature type="region of interest" description="Disordered" evidence="13">
    <location>
        <begin position="125"/>
        <end position="145"/>
    </location>
</feature>
<dbReference type="Pfam" id="PF13432">
    <property type="entry name" value="TPR_16"/>
    <property type="match status" value="1"/>
</dbReference>
<evidence type="ECO:0000256" key="2">
    <source>
        <dbReference type="ARBA" id="ARBA00022553"/>
    </source>
</evidence>
<evidence type="ECO:0000256" key="1">
    <source>
        <dbReference type="ARBA" id="ARBA00022490"/>
    </source>
</evidence>
<dbReference type="InterPro" id="IPR019734">
    <property type="entry name" value="TPR_rpt"/>
</dbReference>
<evidence type="ECO:0000256" key="10">
    <source>
        <dbReference type="ARBA" id="ARBA00074862"/>
    </source>
</evidence>
<dbReference type="InterPro" id="IPR025986">
    <property type="entry name" value="RPAP3-like_C"/>
</dbReference>
<evidence type="ECO:0000256" key="7">
    <source>
        <dbReference type="ARBA" id="ARBA00023134"/>
    </source>
</evidence>
<feature type="region of interest" description="Disordered" evidence="13">
    <location>
        <begin position="322"/>
        <end position="469"/>
    </location>
</feature>
<keyword evidence="4" id="KW-0547">Nucleotide-binding</keyword>
<dbReference type="GO" id="GO:0007338">
    <property type="term" value="P:single fertilization"/>
    <property type="evidence" value="ECO:0007669"/>
    <property type="project" value="UniProtKB-KW"/>
</dbReference>
<feature type="repeat" description="TPR" evidence="12">
    <location>
        <begin position="640"/>
        <end position="673"/>
    </location>
</feature>
<dbReference type="SMART" id="SM00028">
    <property type="entry name" value="TPR"/>
    <property type="match status" value="9"/>
</dbReference>
<evidence type="ECO:0000256" key="8">
    <source>
        <dbReference type="ARBA" id="ARBA00023279"/>
    </source>
</evidence>
<protein>
    <recommendedName>
        <fullName evidence="10">Sperm-associated antigen 1</fullName>
    </recommendedName>
    <alternativeName>
        <fullName evidence="11">Infertility-related sperm protein Spag-1</fullName>
    </alternativeName>
</protein>
<dbReference type="PROSITE" id="PS50005">
    <property type="entry name" value="TPR"/>
    <property type="match status" value="3"/>
</dbReference>
<evidence type="ECO:0000259" key="14">
    <source>
        <dbReference type="Pfam" id="PF13877"/>
    </source>
</evidence>
<organism evidence="15 16">
    <name type="scientific">Myotis myotis</name>
    <name type="common">Greater mouse-eared bat</name>
    <name type="synonym">Vespertilio myotis</name>
    <dbReference type="NCBI Taxonomy" id="51298"/>
    <lineage>
        <taxon>Eukaryota</taxon>
        <taxon>Metazoa</taxon>
        <taxon>Chordata</taxon>
        <taxon>Craniata</taxon>
        <taxon>Vertebrata</taxon>
        <taxon>Euteleostomi</taxon>
        <taxon>Mammalia</taxon>
        <taxon>Eutheria</taxon>
        <taxon>Laurasiatheria</taxon>
        <taxon>Chiroptera</taxon>
        <taxon>Yangochiroptera</taxon>
        <taxon>Vespertilionidae</taxon>
        <taxon>Myotis</taxon>
    </lineage>
</organism>
<keyword evidence="6 12" id="KW-0802">TPR repeat</keyword>
<gene>
    <name evidence="15" type="ORF">mMyoMyo1_018184</name>
</gene>
<dbReference type="Gene3D" id="1.25.40.10">
    <property type="entry name" value="Tetratricopeptide repeat domain"/>
    <property type="match status" value="3"/>
</dbReference>
<evidence type="ECO:0000313" key="16">
    <source>
        <dbReference type="Proteomes" id="UP000527355"/>
    </source>
</evidence>
<proteinExistence type="predicted"/>
<sequence>MTAKDCPSLLGFGTTKTFKIPVEHLDFKYIEKCSDVKHLEKILCVLRSGEEGYYPELIEFCEKRLQGLAPQSRALRKDKPAATESSFTAREWEKIDGDIKNWVTEIKKEESKIYFHETETFPAKEENLPPVRGSNSHLHVAKGKCSKSRSAKKNIPRDYAEWDKFDVEKECSKIDEDSKEKTLINNKSHLSKIETRLDTAGLTEKGKDFLATREKEKGNEAFKSGDYEEAVKYYTRSISVLPTVAAYNNRAQAELKLQNWNSAFQDCEKVLELEPGNVKALLRRATTFKHQNKLQDAMEDLRQVLDAEPDNELAKKTLSEVERELKNSAPASKTHTKGKRMVIQEVENSEDENGKESERKHEDGSRDKKAAEPAAAARAMGNIQRKMTGRGEAGKRPEKGAPRRGRTPGPGADQRGRPSAPAPAGRANGHPGGSKGARDPVAADASPAPGAPPPAPAAPAGPSGLKSQGNELFQTGQFAEAALKYSAAIAQLEPAGSGSADDLSVLYSNRAACHLKEGNCSGCIEDCNRALELHPFSVKPLLRRAMAYETLEKYQKAYVDYKTVLQIDCGIQTASDSINRITRILMDLDGPRWREKLSPIPSVPTSAQLRAWRPTAETPPGQVGDSCSHHQPGSTDEKTFKTLKEEGNQYVKDKNYKDALSKYSECLQINNKECAIYTNRALCYLKLCQFEEAKQDCDQALRIDDGNVKACYRRALAHKGLKDYQNSLNDLNTVLRLDSSIVEAKMELEEVTRFLNVKDQAASLNKEKERRKIEIQEVNEGHEELGRTPEEVCTGCPASEGDTSCGPPGHDEKLPITKPSNAYEFGQAMNAVSARKDKAACAHLLAITEPKDLPALLSNKLEGDLFLLLIQSLKSELIDKDPSLVYQHLLYLSKAERFKMMLTLISKGQKEQIEQLFDDLSDTPNKHFTLEDVQALKRQYEL</sequence>
<feature type="repeat" description="TPR" evidence="12">
    <location>
        <begin position="211"/>
        <end position="244"/>
    </location>
</feature>